<accession>A0ABW5JI29</accession>
<evidence type="ECO:0000313" key="13">
    <source>
        <dbReference type="Proteomes" id="UP001597460"/>
    </source>
</evidence>
<dbReference type="Gene3D" id="3.90.1170.20">
    <property type="entry name" value="Quinolinate phosphoribosyl transferase, N-terminal domain"/>
    <property type="match status" value="1"/>
</dbReference>
<evidence type="ECO:0000313" key="12">
    <source>
        <dbReference type="EMBL" id="MFD2531199.1"/>
    </source>
</evidence>
<dbReference type="InterPro" id="IPR036068">
    <property type="entry name" value="Nicotinate_pribotase-like_C"/>
</dbReference>
<keyword evidence="6 9" id="KW-0328">Glycosyltransferase</keyword>
<keyword evidence="13" id="KW-1185">Reference proteome</keyword>
<dbReference type="PANTHER" id="PTHR32179:SF3">
    <property type="entry name" value="NICOTINATE-NUCLEOTIDE PYROPHOSPHORYLASE [CARBOXYLATING]"/>
    <property type="match status" value="1"/>
</dbReference>
<keyword evidence="7 9" id="KW-0808">Transferase</keyword>
<feature type="domain" description="Quinolinate phosphoribosyl transferase N-terminal" evidence="11">
    <location>
        <begin position="22"/>
        <end position="107"/>
    </location>
</feature>
<gene>
    <name evidence="12" type="primary">nadC</name>
    <name evidence="12" type="ORF">ACFSVN_01930</name>
</gene>
<dbReference type="SUPFAM" id="SSF51690">
    <property type="entry name" value="Nicotinate/Quinolinate PRTase C-terminal domain-like"/>
    <property type="match status" value="1"/>
</dbReference>
<keyword evidence="5" id="KW-0662">Pyridine nucleotide biosynthesis</keyword>
<feature type="domain" description="Quinolinate phosphoribosyl transferase C-terminal" evidence="10">
    <location>
        <begin position="109"/>
        <end position="273"/>
    </location>
</feature>
<evidence type="ECO:0000256" key="1">
    <source>
        <dbReference type="ARBA" id="ARBA00003237"/>
    </source>
</evidence>
<dbReference type="PIRSF" id="PIRSF006250">
    <property type="entry name" value="NadC_ModD"/>
    <property type="match status" value="1"/>
</dbReference>
<evidence type="ECO:0000256" key="3">
    <source>
        <dbReference type="ARBA" id="ARBA00009400"/>
    </source>
</evidence>
<dbReference type="InterPro" id="IPR022412">
    <property type="entry name" value="Quinolinate_PRibosylTrfase_N"/>
</dbReference>
<dbReference type="Pfam" id="PF02749">
    <property type="entry name" value="QRPTase_N"/>
    <property type="match status" value="1"/>
</dbReference>
<dbReference type="InterPro" id="IPR037128">
    <property type="entry name" value="Quinolinate_PRibosylTase_N_sf"/>
</dbReference>
<comment type="caution">
    <text evidence="12">The sequence shown here is derived from an EMBL/GenBank/DDBJ whole genome shotgun (WGS) entry which is preliminary data.</text>
</comment>
<dbReference type="SUPFAM" id="SSF54675">
    <property type="entry name" value="Nicotinate/Quinolinate PRTase N-terminal domain-like"/>
    <property type="match status" value="1"/>
</dbReference>
<dbReference type="CDD" id="cd01572">
    <property type="entry name" value="QPRTase"/>
    <property type="match status" value="1"/>
</dbReference>
<evidence type="ECO:0000256" key="2">
    <source>
        <dbReference type="ARBA" id="ARBA00004893"/>
    </source>
</evidence>
<sequence length="276" mass="29932">MNQLELRKILENAFTEDIGMGDLTSESIFSADNKGTGIYTAKADGTLSGLAAIETGYLLLDPNVQVTLFKRDGDSVEKGDEIAKVTGSIRTLLTGERVILNLIQHLSGIATSTKEVISLLDDPDITVTDTRKTLPGLRALQKYAVRCGGGKNHRFRLDDGVMIKDNHIKAAGSISAAVDLVRKNSGHMVKIEVETENRAQVEDAVSARVDVIMLDNRTPKEVKEFREIIPAEIILEVSGGINPQNIGGFNNCGADVISLGWLTHSVKAFDISFNLK</sequence>
<dbReference type="NCBIfam" id="TIGR00078">
    <property type="entry name" value="nadC"/>
    <property type="match status" value="1"/>
</dbReference>
<evidence type="ECO:0000256" key="7">
    <source>
        <dbReference type="ARBA" id="ARBA00022679"/>
    </source>
</evidence>
<comment type="similarity">
    <text evidence="3 9">Belongs to the NadC/ModD family.</text>
</comment>
<dbReference type="GO" id="GO:0004514">
    <property type="term" value="F:nicotinate-nucleotide diphosphorylase (carboxylating) activity"/>
    <property type="evidence" value="ECO:0007669"/>
    <property type="project" value="UniProtKB-EC"/>
</dbReference>
<dbReference type="InterPro" id="IPR002638">
    <property type="entry name" value="Quinolinate_PRibosylTrfase_C"/>
</dbReference>
<protein>
    <recommendedName>
        <fullName evidence="4">nicotinate-nucleotide diphosphorylase (carboxylating)</fullName>
        <ecNumber evidence="4">2.4.2.19</ecNumber>
    </recommendedName>
    <alternativeName>
        <fullName evidence="8">Quinolinate phosphoribosyltransferase [decarboxylating]</fullName>
    </alternativeName>
</protein>
<evidence type="ECO:0000259" key="11">
    <source>
        <dbReference type="Pfam" id="PF02749"/>
    </source>
</evidence>
<evidence type="ECO:0000256" key="4">
    <source>
        <dbReference type="ARBA" id="ARBA00011944"/>
    </source>
</evidence>
<evidence type="ECO:0000259" key="10">
    <source>
        <dbReference type="Pfam" id="PF01729"/>
    </source>
</evidence>
<dbReference type="EC" id="2.4.2.19" evidence="4"/>
<dbReference type="RefSeq" id="WP_390297790.1">
    <property type="nucleotide sequence ID" value="NZ_JBHULI010000002.1"/>
</dbReference>
<evidence type="ECO:0000256" key="8">
    <source>
        <dbReference type="ARBA" id="ARBA00033102"/>
    </source>
</evidence>
<proteinExistence type="inferred from homology"/>
<comment type="pathway">
    <text evidence="2">Cofactor biosynthesis; NAD(+) biosynthesis; nicotinate D-ribonucleotide from quinolinate: step 1/1.</text>
</comment>
<organism evidence="12 13">
    <name type="scientific">Gracilimonas halophila</name>
    <dbReference type="NCBI Taxonomy" id="1834464"/>
    <lineage>
        <taxon>Bacteria</taxon>
        <taxon>Pseudomonadati</taxon>
        <taxon>Balneolota</taxon>
        <taxon>Balneolia</taxon>
        <taxon>Balneolales</taxon>
        <taxon>Balneolaceae</taxon>
        <taxon>Gracilimonas</taxon>
    </lineage>
</organism>
<reference evidence="13" key="1">
    <citation type="journal article" date="2019" name="Int. J. Syst. Evol. Microbiol.">
        <title>The Global Catalogue of Microorganisms (GCM) 10K type strain sequencing project: providing services to taxonomists for standard genome sequencing and annotation.</title>
        <authorList>
            <consortium name="The Broad Institute Genomics Platform"/>
            <consortium name="The Broad Institute Genome Sequencing Center for Infectious Disease"/>
            <person name="Wu L."/>
            <person name="Ma J."/>
        </authorList>
    </citation>
    <scope>NUCLEOTIDE SEQUENCE [LARGE SCALE GENOMIC DNA]</scope>
    <source>
        <strain evidence="13">KCTC 52042</strain>
    </source>
</reference>
<dbReference type="Proteomes" id="UP001597460">
    <property type="component" value="Unassembled WGS sequence"/>
</dbReference>
<comment type="function">
    <text evidence="1">Involved in the catabolism of quinolinic acid (QA).</text>
</comment>
<name>A0ABW5JI29_9BACT</name>
<dbReference type="Pfam" id="PF01729">
    <property type="entry name" value="QRPTase_C"/>
    <property type="match status" value="1"/>
</dbReference>
<evidence type="ECO:0000256" key="9">
    <source>
        <dbReference type="PIRNR" id="PIRNR006250"/>
    </source>
</evidence>
<dbReference type="Gene3D" id="3.20.20.70">
    <property type="entry name" value="Aldolase class I"/>
    <property type="match status" value="1"/>
</dbReference>
<dbReference type="InterPro" id="IPR013785">
    <property type="entry name" value="Aldolase_TIM"/>
</dbReference>
<dbReference type="PANTHER" id="PTHR32179">
    <property type="entry name" value="NICOTINATE-NUCLEOTIDE PYROPHOSPHORYLASE [CARBOXYLATING]"/>
    <property type="match status" value="1"/>
</dbReference>
<evidence type="ECO:0000256" key="5">
    <source>
        <dbReference type="ARBA" id="ARBA00022642"/>
    </source>
</evidence>
<dbReference type="InterPro" id="IPR027277">
    <property type="entry name" value="NadC/ModD"/>
</dbReference>
<evidence type="ECO:0000256" key="6">
    <source>
        <dbReference type="ARBA" id="ARBA00022676"/>
    </source>
</evidence>
<dbReference type="EMBL" id="JBHULI010000002">
    <property type="protein sequence ID" value="MFD2531199.1"/>
    <property type="molecule type" value="Genomic_DNA"/>
</dbReference>
<dbReference type="InterPro" id="IPR004393">
    <property type="entry name" value="NadC"/>
</dbReference>